<name>A0A9X1QTB4_9CORY</name>
<evidence type="ECO:0000313" key="3">
    <source>
        <dbReference type="Proteomes" id="UP001139336"/>
    </source>
</evidence>
<accession>A0A9X1QTB4</accession>
<sequence>MGIYFRKKQKVGKNSWLNFSKSGVSSSTKAGPVTVNSRGGFTVNLPGGFHFRGRWKK</sequence>
<dbReference type="Pfam" id="PF14020">
    <property type="entry name" value="DUF4236"/>
    <property type="match status" value="1"/>
</dbReference>
<evidence type="ECO:0000259" key="1">
    <source>
        <dbReference type="Pfam" id="PF14020"/>
    </source>
</evidence>
<feature type="domain" description="DUF4236" evidence="1">
    <location>
        <begin position="4"/>
        <end position="52"/>
    </location>
</feature>
<dbReference type="InterPro" id="IPR025330">
    <property type="entry name" value="DUF4236"/>
</dbReference>
<dbReference type="AlphaFoldDB" id="A0A9X1QTB4"/>
<dbReference type="Proteomes" id="UP001139336">
    <property type="component" value="Unassembled WGS sequence"/>
</dbReference>
<keyword evidence="3" id="KW-1185">Reference proteome</keyword>
<gene>
    <name evidence="2" type="ORF">L1O03_08285</name>
</gene>
<proteinExistence type="predicted"/>
<organism evidence="2 3">
    <name type="scientific">Corynebacterium uropygiale</name>
    <dbReference type="NCBI Taxonomy" id="1775911"/>
    <lineage>
        <taxon>Bacteria</taxon>
        <taxon>Bacillati</taxon>
        <taxon>Actinomycetota</taxon>
        <taxon>Actinomycetes</taxon>
        <taxon>Mycobacteriales</taxon>
        <taxon>Corynebacteriaceae</taxon>
        <taxon>Corynebacterium</taxon>
    </lineage>
</organism>
<protein>
    <submittedName>
        <fullName evidence="2">DUF4236 domain-containing protein</fullName>
    </submittedName>
</protein>
<comment type="caution">
    <text evidence="2">The sequence shown here is derived from an EMBL/GenBank/DDBJ whole genome shotgun (WGS) entry which is preliminary data.</text>
</comment>
<dbReference type="RefSeq" id="WP_236119310.1">
    <property type="nucleotide sequence ID" value="NZ_JAKGSI010000004.1"/>
</dbReference>
<dbReference type="EMBL" id="JAKGSI010000004">
    <property type="protein sequence ID" value="MCF4007169.1"/>
    <property type="molecule type" value="Genomic_DNA"/>
</dbReference>
<reference evidence="2" key="1">
    <citation type="submission" date="2022-01" db="EMBL/GenBank/DDBJ databases">
        <title>Corynebacterium sp. nov isolated from isolated from the feces of the greater white-fronted geese (Anser albifrons) at Poyang Lake, PR China.</title>
        <authorList>
            <person name="Liu Q."/>
        </authorList>
    </citation>
    <scope>NUCLEOTIDE SEQUENCE</scope>
    <source>
        <strain evidence="2">JCM 32435</strain>
    </source>
</reference>
<evidence type="ECO:0000313" key="2">
    <source>
        <dbReference type="EMBL" id="MCF4007169.1"/>
    </source>
</evidence>